<dbReference type="OrthoDB" id="10255000at2759"/>
<dbReference type="GO" id="GO:0005737">
    <property type="term" value="C:cytoplasm"/>
    <property type="evidence" value="ECO:0007669"/>
    <property type="project" value="UniProtKB-SubCell"/>
</dbReference>
<dbReference type="Proteomes" id="UP000320475">
    <property type="component" value="Unassembled WGS sequence"/>
</dbReference>
<organism evidence="5 6">
    <name type="scientific">Synchytrium endobioticum</name>
    <dbReference type="NCBI Taxonomy" id="286115"/>
    <lineage>
        <taxon>Eukaryota</taxon>
        <taxon>Fungi</taxon>
        <taxon>Fungi incertae sedis</taxon>
        <taxon>Chytridiomycota</taxon>
        <taxon>Chytridiomycota incertae sedis</taxon>
        <taxon>Chytridiomycetes</taxon>
        <taxon>Synchytriales</taxon>
        <taxon>Synchytriaceae</taxon>
        <taxon>Synchytrium</taxon>
    </lineage>
</organism>
<dbReference type="AlphaFoldDB" id="A0A507DET3"/>
<keyword evidence="3" id="KW-0175">Coiled coil</keyword>
<feature type="coiled-coil region" evidence="3">
    <location>
        <begin position="452"/>
        <end position="571"/>
    </location>
</feature>
<feature type="coiled-coil region" evidence="3">
    <location>
        <begin position="167"/>
        <end position="236"/>
    </location>
</feature>
<accession>A0A507DET3</accession>
<evidence type="ECO:0000256" key="1">
    <source>
        <dbReference type="ARBA" id="ARBA00004496"/>
    </source>
</evidence>
<name>A0A507DET3_9FUNG</name>
<feature type="domain" description="Centrosomin N-terminal motif 1" evidence="4">
    <location>
        <begin position="9"/>
        <end position="66"/>
    </location>
</feature>
<feature type="coiled-coil region" evidence="3">
    <location>
        <begin position="276"/>
        <end position="349"/>
    </location>
</feature>
<dbReference type="InterPro" id="IPR012943">
    <property type="entry name" value="Cnn_1N"/>
</dbReference>
<keyword evidence="2" id="KW-0963">Cytoplasm</keyword>
<evidence type="ECO:0000313" key="5">
    <source>
        <dbReference type="EMBL" id="TPX50056.1"/>
    </source>
</evidence>
<dbReference type="VEuPathDB" id="FungiDB:SeMB42_g02630"/>
<evidence type="ECO:0000256" key="3">
    <source>
        <dbReference type="SAM" id="Coils"/>
    </source>
</evidence>
<feature type="coiled-coil region" evidence="3">
    <location>
        <begin position="94"/>
        <end position="121"/>
    </location>
</feature>
<dbReference type="EMBL" id="QEAM01000023">
    <property type="protein sequence ID" value="TPX50056.1"/>
    <property type="molecule type" value="Genomic_DNA"/>
</dbReference>
<evidence type="ECO:0000256" key="2">
    <source>
        <dbReference type="ARBA" id="ARBA00022490"/>
    </source>
</evidence>
<feature type="coiled-coil region" evidence="3">
    <location>
        <begin position="375"/>
        <end position="424"/>
    </location>
</feature>
<evidence type="ECO:0000259" key="4">
    <source>
        <dbReference type="Pfam" id="PF07989"/>
    </source>
</evidence>
<protein>
    <recommendedName>
        <fullName evidence="4">Centrosomin N-terminal motif 1 domain-containing protein</fullName>
    </recommendedName>
</protein>
<feature type="coiled-coil region" evidence="3">
    <location>
        <begin position="686"/>
        <end position="727"/>
    </location>
</feature>
<dbReference type="GO" id="GO:0005815">
    <property type="term" value="C:microtubule organizing center"/>
    <property type="evidence" value="ECO:0007669"/>
    <property type="project" value="InterPro"/>
</dbReference>
<evidence type="ECO:0000313" key="6">
    <source>
        <dbReference type="Proteomes" id="UP000320475"/>
    </source>
</evidence>
<proteinExistence type="predicted"/>
<gene>
    <name evidence="5" type="ORF">SeLEV6574_g01108</name>
</gene>
<sequence>MGIRAEREFIDKLDMENFDLKFRLYYLGEAMEKMSPDGLILAKENAHLNTEIATLKAELDHYRGQIELFGQQKSQFHQWSVSKDKEVFAVRAELQATQQALKEMDDRREDVERECRDLRVQIHLLKCHIRGLVESRDNNPGSREEENKLKSELEAYKSSITDLTGLVDQLQSDIVAERAEKQQSRADLKTALTQLDQEKSALLDMSCRMMERDSQLSNLQNENQTIKDEAGGLRKEVACMKKAVAKKDGVLRKATDMLNDINLQRDADCHALEAMRKEAQANQGELGIQNQQLKQELASEKQNNYSLIAQLELLRAKNSNDVSSARLEVESLKIQAARLNEELATSRNQHLLATQQLQALTTENACLKDTIDHSSRSNSAQAEILQAELSKLQNEVEQRSQEHRNELSKLTEEHERLLRCAEGERKAVVEARTRDLSVHEEIGTMKKQVSKAKLILKEREKMKSEVEKASQETERLQTLNTKYSQDLNELKAKLHDQERLNAAANREIDELQEQIKSRVEVLNRANAELTSFVQQHSSSSRTMDDAYAGQISDLQAENERLKNDLAVLRRRSAPDDRDGEPTSTWIREQNNHLQGKLQVVADQLAEKTEECTHLLNMLDERSFAHRQAVEELSERWGIEQAELKDDIALLKEERAHDIQDNEVLRSQVEDLQRLYDEREFRRQEVDEKAQQELEARQRELSAAHNEIKELEWKLEQAGQQLVLERRAADARNLVSNDDSSQPNCWDRHGVSTSVFSVDYQRKFWKLNENLRQDFCAKSKLADETAEKLRVAQSQLATTKHECNQYKRALRIARLPFVRPRKFLRAICKSWLVNRS</sequence>
<dbReference type="Pfam" id="PF07989">
    <property type="entry name" value="Cnn_1N"/>
    <property type="match status" value="1"/>
</dbReference>
<comment type="caution">
    <text evidence="5">The sequence shown here is derived from an EMBL/GenBank/DDBJ whole genome shotgun (WGS) entry which is preliminary data.</text>
</comment>
<comment type="subcellular location">
    <subcellularLocation>
        <location evidence="1">Cytoplasm</location>
    </subcellularLocation>
</comment>
<reference evidence="5 6" key="1">
    <citation type="journal article" date="2019" name="Sci. Rep.">
        <title>Comparative genomics of chytrid fungi reveal insights into the obligate biotrophic and pathogenic lifestyle of Synchytrium endobioticum.</title>
        <authorList>
            <person name="van de Vossenberg B.T.L.H."/>
            <person name="Warris S."/>
            <person name="Nguyen H.D.T."/>
            <person name="van Gent-Pelzer M.P.E."/>
            <person name="Joly D.L."/>
            <person name="van de Geest H.C."/>
            <person name="Bonants P.J.M."/>
            <person name="Smith D.S."/>
            <person name="Levesque C.A."/>
            <person name="van der Lee T.A.J."/>
        </authorList>
    </citation>
    <scope>NUCLEOTIDE SEQUENCE [LARGE SCALE GENOMIC DNA]</scope>
    <source>
        <strain evidence="5 6">LEV6574</strain>
    </source>
</reference>